<dbReference type="Proteomes" id="UP001377168">
    <property type="component" value="Unassembled WGS sequence"/>
</dbReference>
<comment type="caution">
    <text evidence="1">The sequence shown here is derived from an EMBL/GenBank/DDBJ whole genome shotgun (WGS) entry which is preliminary data.</text>
</comment>
<sequence>MSSPPVARAGAGLRLLRAAVFTAVCVVLSGTGHAIAACEGVPAWSLAVGFLAMFALVLPFAGRVRALPSIAVALSVGQLALHALFGLGQHQLRLAPAADDALIRTAAKLVCGAGASSLSPADAHRIVTAAGVTPPGHGTHTSVTHSTVPQAELWPSLPMLLGHLLAALMTGWLLRRGDLALARLIRLSADSAQDVAEAAWLRPLRAALALVRALRGGLVRTPLPGACAVAASAGPPPTAVGEALQHTVIRRGPPACFELAA</sequence>
<evidence type="ECO:0000313" key="2">
    <source>
        <dbReference type="Proteomes" id="UP001377168"/>
    </source>
</evidence>
<name>A0ACC6PX29_9ACTN</name>
<proteinExistence type="predicted"/>
<dbReference type="EMBL" id="JBBKAJ010000022">
    <property type="protein sequence ID" value="MEJ8636038.1"/>
    <property type="molecule type" value="Genomic_DNA"/>
</dbReference>
<reference evidence="1" key="1">
    <citation type="submission" date="2024-03" db="EMBL/GenBank/DDBJ databases">
        <title>Novel Streptomyces species of biotechnological and ecological value are a feature of Machair soil.</title>
        <authorList>
            <person name="Prole J.R."/>
            <person name="Goodfellow M."/>
            <person name="Allenby N."/>
            <person name="Ward A.C."/>
        </authorList>
    </citation>
    <scope>NUCLEOTIDE SEQUENCE</scope>
    <source>
        <strain evidence="1">MS2.AVA.5</strain>
    </source>
</reference>
<gene>
    <name evidence="1" type="ORF">WKI67_22000</name>
</gene>
<evidence type="ECO:0000313" key="1">
    <source>
        <dbReference type="EMBL" id="MEJ8636038.1"/>
    </source>
</evidence>
<protein>
    <submittedName>
        <fullName evidence="1">Uncharacterized protein</fullName>
    </submittedName>
</protein>
<keyword evidence="2" id="KW-1185">Reference proteome</keyword>
<organism evidence="1 2">
    <name type="scientific">Streptomyces achmelvichensis</name>
    <dbReference type="NCBI Taxonomy" id="3134111"/>
    <lineage>
        <taxon>Bacteria</taxon>
        <taxon>Bacillati</taxon>
        <taxon>Actinomycetota</taxon>
        <taxon>Actinomycetes</taxon>
        <taxon>Kitasatosporales</taxon>
        <taxon>Streptomycetaceae</taxon>
        <taxon>Streptomyces</taxon>
    </lineage>
</organism>
<accession>A0ACC6PX29</accession>